<sequence length="201" mass="23545">MDAATKLFFIRKTLIQMLLDREYLVDATKKEEQLEDFKSRYDGESREVLTLLQRKKSDPSDQIYVFFPDEEKVGVKSLRTYVTKMKESQVSRAIVVVRQGMSPFAKQALAEIQPKYKFEQFTETELLVNITEHQLVPEHVRLTKPEKKALLERYKLKESQLPRMQSSDPVARYYGLERGEVVKITRPSETAGRYVTYRLVS</sequence>
<dbReference type="InterPro" id="IPR014381">
    <property type="entry name" value="Arch_Rpo5/euc_Rpb5"/>
</dbReference>
<dbReference type="InterPro" id="IPR035913">
    <property type="entry name" value="RPB5-like_sf"/>
</dbReference>
<feature type="domain" description="RNA polymerase subunit H/Rpb5 C-terminal" evidence="5">
    <location>
        <begin position="128"/>
        <end position="200"/>
    </location>
</feature>
<feature type="domain" description="RNA polymerase Rpb5 N-terminal" evidence="6">
    <location>
        <begin position="3"/>
        <end position="85"/>
    </location>
</feature>
<comment type="caution">
    <text evidence="7">The sequence shown here is derived from an EMBL/GenBank/DDBJ whole genome shotgun (WGS) entry which is preliminary data.</text>
</comment>
<keyword evidence="7" id="KW-0240">DNA-directed RNA polymerase</keyword>
<name>A0A2P6NTF3_9EUKA</name>
<protein>
    <submittedName>
        <fullName evidence="7">DNA-directed RNA polymerase</fullName>
    </submittedName>
</protein>
<accession>A0A2P6NTF3</accession>
<dbReference type="GO" id="GO:0003899">
    <property type="term" value="F:DNA-directed RNA polymerase activity"/>
    <property type="evidence" value="ECO:0007669"/>
    <property type="project" value="InterPro"/>
</dbReference>
<comment type="similarity">
    <text evidence="4">Belongs to the archaeal Rpo5/eukaryotic RPB5 RNA polymerase subunit family.</text>
</comment>
<evidence type="ECO:0000259" key="6">
    <source>
        <dbReference type="Pfam" id="PF03871"/>
    </source>
</evidence>
<dbReference type="AlphaFoldDB" id="A0A2P6NTF3"/>
<keyword evidence="3" id="KW-0539">Nucleus</keyword>
<dbReference type="GO" id="GO:0003677">
    <property type="term" value="F:DNA binding"/>
    <property type="evidence" value="ECO:0007669"/>
    <property type="project" value="InterPro"/>
</dbReference>
<dbReference type="SUPFAM" id="SSF55287">
    <property type="entry name" value="RPB5-like RNA polymerase subunit"/>
    <property type="match status" value="1"/>
</dbReference>
<dbReference type="EMBL" id="MDYQ01000022">
    <property type="protein sequence ID" value="PRP87148.1"/>
    <property type="molecule type" value="Genomic_DNA"/>
</dbReference>
<gene>
    <name evidence="7" type="ORF">PROFUN_01410</name>
</gene>
<dbReference type="OrthoDB" id="248779at2759"/>
<dbReference type="GO" id="GO:0042797">
    <property type="term" value="P:tRNA transcription by RNA polymerase III"/>
    <property type="evidence" value="ECO:0007669"/>
    <property type="project" value="TreeGrafter"/>
</dbReference>
<evidence type="ECO:0000313" key="8">
    <source>
        <dbReference type="Proteomes" id="UP000241769"/>
    </source>
</evidence>
<reference evidence="7 8" key="1">
    <citation type="journal article" date="2018" name="Genome Biol. Evol.">
        <title>Multiple Roots of Fruiting Body Formation in Amoebozoa.</title>
        <authorList>
            <person name="Hillmann F."/>
            <person name="Forbes G."/>
            <person name="Novohradska S."/>
            <person name="Ferling I."/>
            <person name="Riege K."/>
            <person name="Groth M."/>
            <person name="Westermann M."/>
            <person name="Marz M."/>
            <person name="Spaller T."/>
            <person name="Winckler T."/>
            <person name="Schaap P."/>
            <person name="Glockner G."/>
        </authorList>
    </citation>
    <scope>NUCLEOTIDE SEQUENCE [LARGE SCALE GENOMIC DNA]</scope>
    <source>
        <strain evidence="7 8">Jena</strain>
    </source>
</reference>
<dbReference type="GO" id="GO:0005736">
    <property type="term" value="C:RNA polymerase I complex"/>
    <property type="evidence" value="ECO:0007669"/>
    <property type="project" value="TreeGrafter"/>
</dbReference>
<comment type="subcellular location">
    <subcellularLocation>
        <location evidence="1">Nucleus</location>
    </subcellularLocation>
</comment>
<dbReference type="NCBIfam" id="NF007129">
    <property type="entry name" value="PRK09570.1"/>
    <property type="match status" value="1"/>
</dbReference>
<dbReference type="SUPFAM" id="SSF53036">
    <property type="entry name" value="Eukaryotic RPB5 N-terminal domain"/>
    <property type="match status" value="1"/>
</dbReference>
<evidence type="ECO:0000256" key="1">
    <source>
        <dbReference type="ARBA" id="ARBA00004123"/>
    </source>
</evidence>
<dbReference type="FunFam" id="3.40.1340.10:FF:000001">
    <property type="entry name" value="DNA-directed RNA polymerases I, II, and III subunit RPABC1"/>
    <property type="match status" value="1"/>
</dbReference>
<evidence type="ECO:0000256" key="3">
    <source>
        <dbReference type="ARBA" id="ARBA00023242"/>
    </source>
</evidence>
<dbReference type="PANTHER" id="PTHR10535:SF0">
    <property type="entry name" value="DNA-DIRECTED RNA POLYMERASES I, II, AND III SUBUNIT RPABC1"/>
    <property type="match status" value="1"/>
</dbReference>
<evidence type="ECO:0000259" key="5">
    <source>
        <dbReference type="Pfam" id="PF01191"/>
    </source>
</evidence>
<dbReference type="GO" id="GO:0005666">
    <property type="term" value="C:RNA polymerase III complex"/>
    <property type="evidence" value="ECO:0007669"/>
    <property type="project" value="TreeGrafter"/>
</dbReference>
<dbReference type="Gene3D" id="3.40.1340.10">
    <property type="entry name" value="RNA polymerase, Rpb5, N-terminal domain"/>
    <property type="match status" value="1"/>
</dbReference>
<dbReference type="GO" id="GO:0006366">
    <property type="term" value="P:transcription by RNA polymerase II"/>
    <property type="evidence" value="ECO:0007669"/>
    <property type="project" value="TreeGrafter"/>
</dbReference>
<dbReference type="InParanoid" id="A0A2P6NTF3"/>
<dbReference type="Pfam" id="PF03871">
    <property type="entry name" value="RNA_pol_Rpb5_N"/>
    <property type="match status" value="1"/>
</dbReference>
<keyword evidence="8" id="KW-1185">Reference proteome</keyword>
<dbReference type="FunCoup" id="A0A2P6NTF3">
    <property type="interactions" value="862"/>
</dbReference>
<organism evidence="7 8">
    <name type="scientific">Planoprotostelium fungivorum</name>
    <dbReference type="NCBI Taxonomy" id="1890364"/>
    <lineage>
        <taxon>Eukaryota</taxon>
        <taxon>Amoebozoa</taxon>
        <taxon>Evosea</taxon>
        <taxon>Variosea</taxon>
        <taxon>Cavosteliida</taxon>
        <taxon>Cavosteliaceae</taxon>
        <taxon>Planoprotostelium</taxon>
    </lineage>
</organism>
<dbReference type="InterPro" id="IPR000783">
    <property type="entry name" value="RNA_pol_subH/Rpb5_C"/>
</dbReference>
<dbReference type="FunFam" id="3.90.940.20:FF:000001">
    <property type="entry name" value="DNA-directed RNA polymerases I, II, and III subunit RPABC1"/>
    <property type="match status" value="1"/>
</dbReference>
<evidence type="ECO:0000313" key="7">
    <source>
        <dbReference type="EMBL" id="PRP87148.1"/>
    </source>
</evidence>
<evidence type="ECO:0000256" key="2">
    <source>
        <dbReference type="ARBA" id="ARBA00023163"/>
    </source>
</evidence>
<evidence type="ECO:0000256" key="4">
    <source>
        <dbReference type="ARBA" id="ARBA00025765"/>
    </source>
</evidence>
<dbReference type="InterPro" id="IPR036710">
    <property type="entry name" value="RNA_pol_Rpb5_N_sf"/>
</dbReference>
<dbReference type="Gene3D" id="3.90.940.20">
    <property type="entry name" value="RPB5-like RNA polymerase subunit"/>
    <property type="match status" value="1"/>
</dbReference>
<dbReference type="STRING" id="1890364.A0A2P6NTF3"/>
<keyword evidence="2" id="KW-0804">Transcription</keyword>
<dbReference type="InterPro" id="IPR005571">
    <property type="entry name" value="RNA_pol_Rpb5_N"/>
</dbReference>
<dbReference type="GO" id="GO:0005665">
    <property type="term" value="C:RNA polymerase II, core complex"/>
    <property type="evidence" value="ECO:0007669"/>
    <property type="project" value="TreeGrafter"/>
</dbReference>
<dbReference type="PANTHER" id="PTHR10535">
    <property type="entry name" value="DNA-DIRECTED RNA POLYMERASES I, II, AND III SUBUNIT RPABC1"/>
    <property type="match status" value="1"/>
</dbReference>
<dbReference type="Proteomes" id="UP000241769">
    <property type="component" value="Unassembled WGS sequence"/>
</dbReference>
<dbReference type="PIRSF" id="PIRSF000747">
    <property type="entry name" value="RPB5"/>
    <property type="match status" value="1"/>
</dbReference>
<dbReference type="HAMAP" id="MF_00025">
    <property type="entry name" value="RNApol_Rpo5_RPB5"/>
    <property type="match status" value="1"/>
</dbReference>
<proteinExistence type="inferred from homology"/>
<dbReference type="GO" id="GO:0006362">
    <property type="term" value="P:transcription elongation by RNA polymerase I"/>
    <property type="evidence" value="ECO:0007669"/>
    <property type="project" value="TreeGrafter"/>
</dbReference>
<dbReference type="Pfam" id="PF01191">
    <property type="entry name" value="RNA_pol_Rpb5_C"/>
    <property type="match status" value="1"/>
</dbReference>